<sequence>MKQWTKERSASRPAELQLVAPDTYIQRRNIQQEEHAATEEAAAYTDYVCESREIPVSEYEMLKSIEEIRTEEAVTAAIDEYTMQLMEGGLL</sequence>
<gene>
    <name evidence="1" type="ORF">E5357_11725</name>
</gene>
<accession>A0AC61QYA8</accession>
<dbReference type="Proteomes" id="UP000307720">
    <property type="component" value="Unassembled WGS sequence"/>
</dbReference>
<name>A0AC61QYA8_9FIRM</name>
<reference evidence="1" key="1">
    <citation type="submission" date="2019-04" db="EMBL/GenBank/DDBJ databases">
        <title>Microbes associate with the intestines of laboratory mice.</title>
        <authorList>
            <person name="Navarre W."/>
            <person name="Wong E."/>
            <person name="Huang K."/>
            <person name="Tropini C."/>
            <person name="Ng K."/>
            <person name="Yu B."/>
        </authorList>
    </citation>
    <scope>NUCLEOTIDE SEQUENCE</scope>
    <source>
        <strain evidence="1">NM72_1-8</strain>
    </source>
</reference>
<proteinExistence type="predicted"/>
<comment type="caution">
    <text evidence="1">The sequence shown here is derived from an EMBL/GenBank/DDBJ whole genome shotgun (WGS) entry which is preliminary data.</text>
</comment>
<protein>
    <submittedName>
        <fullName evidence="1">Uncharacterized protein</fullName>
    </submittedName>
</protein>
<organism evidence="1 2">
    <name type="scientific">Hominisplanchenecus murintestinalis</name>
    <dbReference type="NCBI Taxonomy" id="2941517"/>
    <lineage>
        <taxon>Bacteria</taxon>
        <taxon>Bacillati</taxon>
        <taxon>Bacillota</taxon>
        <taxon>Clostridia</taxon>
        <taxon>Lachnospirales</taxon>
        <taxon>Lachnospiraceae</taxon>
        <taxon>Hominisplanchenecus</taxon>
    </lineage>
</organism>
<dbReference type="EMBL" id="SRZB01000027">
    <property type="protein sequence ID" value="TGX97726.1"/>
    <property type="molecule type" value="Genomic_DNA"/>
</dbReference>
<evidence type="ECO:0000313" key="2">
    <source>
        <dbReference type="Proteomes" id="UP000307720"/>
    </source>
</evidence>
<keyword evidence="2" id="KW-1185">Reference proteome</keyword>
<evidence type="ECO:0000313" key="1">
    <source>
        <dbReference type="EMBL" id="TGX97726.1"/>
    </source>
</evidence>